<dbReference type="GeneID" id="97424657"/>
<comment type="caution">
    <text evidence="1">The sequence shown here is derived from an EMBL/GenBank/DDBJ whole genome shotgun (WGS) entry which is preliminary data.</text>
</comment>
<proteinExistence type="predicted"/>
<dbReference type="RefSeq" id="WP_310114808.1">
    <property type="nucleotide sequence ID" value="NZ_JAVDTN010000032.1"/>
</dbReference>
<reference evidence="1" key="1">
    <citation type="submission" date="2023-07" db="EMBL/GenBank/DDBJ databases">
        <title>Sorghum-associated microbial communities from plants grown in Nebraska, USA.</title>
        <authorList>
            <person name="Schachtman D."/>
        </authorList>
    </citation>
    <scope>NUCLEOTIDE SEQUENCE</scope>
    <source>
        <strain evidence="1">BE261</strain>
    </source>
</reference>
<evidence type="ECO:0000313" key="1">
    <source>
        <dbReference type="EMBL" id="MDR7164808.1"/>
    </source>
</evidence>
<accession>A0AAW8NFV2</accession>
<name>A0AAW8NFV2_PSEOX</name>
<dbReference type="AlphaFoldDB" id="A0AAW8NFV2"/>
<dbReference type="EMBL" id="JAVDWN010000010">
    <property type="protein sequence ID" value="MDR7164808.1"/>
    <property type="molecule type" value="Genomic_DNA"/>
</dbReference>
<protein>
    <submittedName>
        <fullName evidence="1">Uncharacterized protein</fullName>
    </submittedName>
</protein>
<organism evidence="1 2">
    <name type="scientific">Pseudarthrobacter oxydans</name>
    <name type="common">Arthrobacter oxydans</name>
    <dbReference type="NCBI Taxonomy" id="1671"/>
    <lineage>
        <taxon>Bacteria</taxon>
        <taxon>Bacillati</taxon>
        <taxon>Actinomycetota</taxon>
        <taxon>Actinomycetes</taxon>
        <taxon>Micrococcales</taxon>
        <taxon>Micrococcaceae</taxon>
        <taxon>Pseudarthrobacter</taxon>
    </lineage>
</organism>
<evidence type="ECO:0000313" key="2">
    <source>
        <dbReference type="Proteomes" id="UP001262032"/>
    </source>
</evidence>
<gene>
    <name evidence="1" type="ORF">J2X12_002846</name>
</gene>
<dbReference type="Proteomes" id="UP001262032">
    <property type="component" value="Unassembled WGS sequence"/>
</dbReference>
<sequence length="90" mass="9592">MRISAKQLLLKNINQLAASAANGSLYMGRLDSVVSSAGKYELTIGGNTFEVDGDHPIEIRRTEISESLQLANELTEDLLDSLGVAEDAAA</sequence>